<dbReference type="InterPro" id="IPR011322">
    <property type="entry name" value="N-reg_PII-like_a/b"/>
</dbReference>
<reference evidence="2" key="1">
    <citation type="journal article" date="2019" name="Int. J. Syst. Evol. Microbiol.">
        <title>The Global Catalogue of Microorganisms (GCM) 10K type strain sequencing project: providing services to taxonomists for standard genome sequencing and annotation.</title>
        <authorList>
            <consortium name="The Broad Institute Genomics Platform"/>
            <consortium name="The Broad Institute Genome Sequencing Center for Infectious Disease"/>
            <person name="Wu L."/>
            <person name="Ma J."/>
        </authorList>
    </citation>
    <scope>NUCLEOTIDE SEQUENCE [LARGE SCALE GENOMIC DNA]</scope>
    <source>
        <strain evidence="2">CECT 8289</strain>
    </source>
</reference>
<keyword evidence="2" id="KW-1185">Reference proteome</keyword>
<evidence type="ECO:0000313" key="1">
    <source>
        <dbReference type="EMBL" id="MFC4263131.1"/>
    </source>
</evidence>
<gene>
    <name evidence="1" type="ORF">ACFOWM_09590</name>
</gene>
<proteinExistence type="predicted"/>
<organism evidence="1 2">
    <name type="scientific">Ferruginibacter yonginensis</name>
    <dbReference type="NCBI Taxonomy" id="1310416"/>
    <lineage>
        <taxon>Bacteria</taxon>
        <taxon>Pseudomonadati</taxon>
        <taxon>Bacteroidota</taxon>
        <taxon>Chitinophagia</taxon>
        <taxon>Chitinophagales</taxon>
        <taxon>Chitinophagaceae</taxon>
        <taxon>Ferruginibacter</taxon>
    </lineage>
</organism>
<dbReference type="Proteomes" id="UP001595907">
    <property type="component" value="Unassembled WGS sequence"/>
</dbReference>
<dbReference type="SUPFAM" id="SSF54913">
    <property type="entry name" value="GlnB-like"/>
    <property type="match status" value="1"/>
</dbReference>
<accession>A0ABV8QSF0</accession>
<evidence type="ECO:0008006" key="3">
    <source>
        <dbReference type="Google" id="ProtNLM"/>
    </source>
</evidence>
<dbReference type="EMBL" id="JBHSCZ010000002">
    <property type="protein sequence ID" value="MFC4263131.1"/>
    <property type="molecule type" value="Genomic_DNA"/>
</dbReference>
<comment type="caution">
    <text evidence="1">The sequence shown here is derived from an EMBL/GenBank/DDBJ whole genome shotgun (WGS) entry which is preliminary data.</text>
</comment>
<protein>
    <recommendedName>
        <fullName evidence="3">DUF2007 domain-containing protein</fullName>
    </recommendedName>
</protein>
<dbReference type="RefSeq" id="WP_379709274.1">
    <property type="nucleotide sequence ID" value="NZ_JBHSCZ010000002.1"/>
</dbReference>
<name>A0ABV8QSF0_9BACT</name>
<evidence type="ECO:0000313" key="2">
    <source>
        <dbReference type="Proteomes" id="UP001595907"/>
    </source>
</evidence>
<sequence>METTILRSFDNYFSANIIVSRLREDGIDAFLKDEFTVTIDPLISNAIGGIKLVVPLYDAEKAVHLLQRYDDEYLQTIPCPECSQKKLMSFETIVTNNWLINILSKLFSTKTIQTATIYKCEGCGFSSDIKPVPVHFNEDDATQ</sequence>